<evidence type="ECO:0000256" key="2">
    <source>
        <dbReference type="SAM" id="Phobius"/>
    </source>
</evidence>
<protein>
    <recommendedName>
        <fullName evidence="6">Mid2 domain-containing protein</fullName>
    </recommendedName>
</protein>
<evidence type="ECO:0000256" key="1">
    <source>
        <dbReference type="SAM" id="MobiDB-lite"/>
    </source>
</evidence>
<dbReference type="RefSeq" id="XP_033383140.1">
    <property type="nucleotide sequence ID" value="XM_033531140.1"/>
</dbReference>
<keyword evidence="5" id="KW-1185">Reference proteome</keyword>
<dbReference type="EMBL" id="ML978070">
    <property type="protein sequence ID" value="KAF2014801.1"/>
    <property type="molecule type" value="Genomic_DNA"/>
</dbReference>
<evidence type="ECO:0008006" key="6">
    <source>
        <dbReference type="Google" id="ProtNLM"/>
    </source>
</evidence>
<feature type="region of interest" description="Disordered" evidence="1">
    <location>
        <begin position="234"/>
        <end position="303"/>
    </location>
</feature>
<feature type="compositionally biased region" description="Basic and acidic residues" evidence="1">
    <location>
        <begin position="292"/>
        <end position="303"/>
    </location>
</feature>
<feature type="transmembrane region" description="Helical" evidence="2">
    <location>
        <begin position="200"/>
        <end position="221"/>
    </location>
</feature>
<name>A0A6A5XPW6_9PLEO</name>
<gene>
    <name evidence="4" type="ORF">BU24DRAFT_451745</name>
</gene>
<feature type="compositionally biased region" description="Basic and acidic residues" evidence="1">
    <location>
        <begin position="266"/>
        <end position="284"/>
    </location>
</feature>
<proteinExistence type="predicted"/>
<feature type="chain" id="PRO_5025526057" description="Mid2 domain-containing protein" evidence="3">
    <location>
        <begin position="29"/>
        <end position="303"/>
    </location>
</feature>
<keyword evidence="2" id="KW-1133">Transmembrane helix</keyword>
<feature type="signal peptide" evidence="3">
    <location>
        <begin position="1"/>
        <end position="28"/>
    </location>
</feature>
<dbReference type="AlphaFoldDB" id="A0A6A5XPW6"/>
<keyword evidence="2" id="KW-0812">Transmembrane</keyword>
<organism evidence="4 5">
    <name type="scientific">Aaosphaeria arxii CBS 175.79</name>
    <dbReference type="NCBI Taxonomy" id="1450172"/>
    <lineage>
        <taxon>Eukaryota</taxon>
        <taxon>Fungi</taxon>
        <taxon>Dikarya</taxon>
        <taxon>Ascomycota</taxon>
        <taxon>Pezizomycotina</taxon>
        <taxon>Dothideomycetes</taxon>
        <taxon>Pleosporomycetidae</taxon>
        <taxon>Pleosporales</taxon>
        <taxon>Pleosporales incertae sedis</taxon>
        <taxon>Aaosphaeria</taxon>
    </lineage>
</organism>
<sequence>MAVPRTRRPLLTTTLILTAASLLPIVDACYNSTGGYVPGFAPCRNHPTICCYANRSRNPRVVVTDGTSDECLPNGLCATIYVDSDGNNATNYWRGHCITKEEGACPSVCMTEPGNAIGMTPCSGAIDSRRWCCIKSRLCCDPNSSIDAEIIAPTWTPLPVQQTLNVPAPTMTSNNTQVIGSLRGVLNTKSAGELSAAAKAGIGIGAAAGGISLLALGFLLARWNLIRAHWSQSASGDASSIGDSEASLKKAPSAELDESNVFHEMQSNEDRRELYGDGGHHEMQGGDGCLELPHDNVRHEMQG</sequence>
<keyword evidence="3" id="KW-0732">Signal</keyword>
<keyword evidence="2" id="KW-0472">Membrane</keyword>
<dbReference type="Proteomes" id="UP000799778">
    <property type="component" value="Unassembled WGS sequence"/>
</dbReference>
<feature type="compositionally biased region" description="Low complexity" evidence="1">
    <location>
        <begin position="234"/>
        <end position="245"/>
    </location>
</feature>
<accession>A0A6A5XPW6</accession>
<dbReference type="GeneID" id="54288537"/>
<reference evidence="4" key="1">
    <citation type="journal article" date="2020" name="Stud. Mycol.">
        <title>101 Dothideomycetes genomes: a test case for predicting lifestyles and emergence of pathogens.</title>
        <authorList>
            <person name="Haridas S."/>
            <person name="Albert R."/>
            <person name="Binder M."/>
            <person name="Bloem J."/>
            <person name="Labutti K."/>
            <person name="Salamov A."/>
            <person name="Andreopoulos B."/>
            <person name="Baker S."/>
            <person name="Barry K."/>
            <person name="Bills G."/>
            <person name="Bluhm B."/>
            <person name="Cannon C."/>
            <person name="Castanera R."/>
            <person name="Culley D."/>
            <person name="Daum C."/>
            <person name="Ezra D."/>
            <person name="Gonzalez J."/>
            <person name="Henrissat B."/>
            <person name="Kuo A."/>
            <person name="Liang C."/>
            <person name="Lipzen A."/>
            <person name="Lutzoni F."/>
            <person name="Magnuson J."/>
            <person name="Mondo S."/>
            <person name="Nolan M."/>
            <person name="Ohm R."/>
            <person name="Pangilinan J."/>
            <person name="Park H.-J."/>
            <person name="Ramirez L."/>
            <person name="Alfaro M."/>
            <person name="Sun H."/>
            <person name="Tritt A."/>
            <person name="Yoshinaga Y."/>
            <person name="Zwiers L.-H."/>
            <person name="Turgeon B."/>
            <person name="Goodwin S."/>
            <person name="Spatafora J."/>
            <person name="Crous P."/>
            <person name="Grigoriev I."/>
        </authorList>
    </citation>
    <scope>NUCLEOTIDE SEQUENCE</scope>
    <source>
        <strain evidence="4">CBS 175.79</strain>
    </source>
</reference>
<evidence type="ECO:0000313" key="4">
    <source>
        <dbReference type="EMBL" id="KAF2014801.1"/>
    </source>
</evidence>
<evidence type="ECO:0000256" key="3">
    <source>
        <dbReference type="SAM" id="SignalP"/>
    </source>
</evidence>
<evidence type="ECO:0000313" key="5">
    <source>
        <dbReference type="Proteomes" id="UP000799778"/>
    </source>
</evidence>